<name>A0A9P7EFW4_9AGAM</name>
<feature type="compositionally biased region" description="Low complexity" evidence="1">
    <location>
        <begin position="60"/>
        <end position="76"/>
    </location>
</feature>
<reference evidence="2" key="1">
    <citation type="journal article" date="2020" name="New Phytol.">
        <title>Comparative genomics reveals dynamic genome evolution in host specialist ectomycorrhizal fungi.</title>
        <authorList>
            <person name="Lofgren L.A."/>
            <person name="Nguyen N.H."/>
            <person name="Vilgalys R."/>
            <person name="Ruytinx J."/>
            <person name="Liao H.L."/>
            <person name="Branco S."/>
            <person name="Kuo A."/>
            <person name="LaButti K."/>
            <person name="Lipzen A."/>
            <person name="Andreopoulos W."/>
            <person name="Pangilinan J."/>
            <person name="Riley R."/>
            <person name="Hundley H."/>
            <person name="Na H."/>
            <person name="Barry K."/>
            <person name="Grigoriev I.V."/>
            <person name="Stajich J.E."/>
            <person name="Kennedy P.G."/>
        </authorList>
    </citation>
    <scope>NUCLEOTIDE SEQUENCE</scope>
    <source>
        <strain evidence="2">MN1</strain>
    </source>
</reference>
<dbReference type="OrthoDB" id="2593174at2759"/>
<evidence type="ECO:0000313" key="3">
    <source>
        <dbReference type="Proteomes" id="UP000807769"/>
    </source>
</evidence>
<organism evidence="2 3">
    <name type="scientific">Suillus subaureus</name>
    <dbReference type="NCBI Taxonomy" id="48587"/>
    <lineage>
        <taxon>Eukaryota</taxon>
        <taxon>Fungi</taxon>
        <taxon>Dikarya</taxon>
        <taxon>Basidiomycota</taxon>
        <taxon>Agaricomycotina</taxon>
        <taxon>Agaricomycetes</taxon>
        <taxon>Agaricomycetidae</taxon>
        <taxon>Boletales</taxon>
        <taxon>Suillineae</taxon>
        <taxon>Suillaceae</taxon>
        <taxon>Suillus</taxon>
    </lineage>
</organism>
<dbReference type="EMBL" id="JABBWG010000009">
    <property type="protein sequence ID" value="KAG1819620.1"/>
    <property type="molecule type" value="Genomic_DNA"/>
</dbReference>
<feature type="region of interest" description="Disordered" evidence="1">
    <location>
        <begin position="60"/>
        <end position="85"/>
    </location>
</feature>
<keyword evidence="3" id="KW-1185">Reference proteome</keyword>
<proteinExistence type="predicted"/>
<protein>
    <submittedName>
        <fullName evidence="2">Uncharacterized protein</fullName>
    </submittedName>
</protein>
<dbReference type="RefSeq" id="XP_041195155.1">
    <property type="nucleotide sequence ID" value="XM_041339771.1"/>
</dbReference>
<sequence length="159" mass="17190">MEVFAEADTSNLFNLSPRNEIPQGLKTPMLDTAIKIPEGSPQDTSTPFRGHLEVPIDPPFASSPTSSTFSAEISIPPTSPPPQTHCSHALSDTVFQTTLRKHTPEADINNTSNTSLMLVAEPPDPFHTNTTTYYIPGTMIPPTPPQPMHSCTASCYELG</sequence>
<accession>A0A9P7EFW4</accession>
<gene>
    <name evidence="2" type="ORF">BJ212DRAFT_1478854</name>
</gene>
<dbReference type="AlphaFoldDB" id="A0A9P7EFW4"/>
<evidence type="ECO:0000313" key="2">
    <source>
        <dbReference type="EMBL" id="KAG1819620.1"/>
    </source>
</evidence>
<comment type="caution">
    <text evidence="2">The sequence shown here is derived from an EMBL/GenBank/DDBJ whole genome shotgun (WGS) entry which is preliminary data.</text>
</comment>
<dbReference type="GeneID" id="64633787"/>
<evidence type="ECO:0000256" key="1">
    <source>
        <dbReference type="SAM" id="MobiDB-lite"/>
    </source>
</evidence>
<dbReference type="Proteomes" id="UP000807769">
    <property type="component" value="Unassembled WGS sequence"/>
</dbReference>